<dbReference type="PROSITE" id="PS52016">
    <property type="entry name" value="TONB_DEPENDENT_REC_3"/>
    <property type="match status" value="1"/>
</dbReference>
<evidence type="ECO:0000256" key="3">
    <source>
        <dbReference type="ARBA" id="ARBA00022452"/>
    </source>
</evidence>
<evidence type="ECO:0000256" key="10">
    <source>
        <dbReference type="PROSITE-ProRule" id="PRU01360"/>
    </source>
</evidence>
<evidence type="ECO:0000256" key="1">
    <source>
        <dbReference type="ARBA" id="ARBA00004571"/>
    </source>
</evidence>
<dbReference type="Pfam" id="PF07715">
    <property type="entry name" value="Plug"/>
    <property type="match status" value="1"/>
</dbReference>
<keyword evidence="2 10" id="KW-0813">Transport</keyword>
<dbReference type="Gene3D" id="2.40.170.20">
    <property type="entry name" value="TonB-dependent receptor, beta-barrel domain"/>
    <property type="match status" value="1"/>
</dbReference>
<dbReference type="InterPro" id="IPR037066">
    <property type="entry name" value="Plug_dom_sf"/>
</dbReference>
<dbReference type="EMBL" id="LIZX01000142">
    <property type="protein sequence ID" value="KPJ65042.1"/>
    <property type="molecule type" value="Genomic_DNA"/>
</dbReference>
<dbReference type="InterPro" id="IPR012910">
    <property type="entry name" value="Plug_dom"/>
</dbReference>
<dbReference type="Proteomes" id="UP000051861">
    <property type="component" value="Unassembled WGS sequence"/>
</dbReference>
<protein>
    <recommendedName>
        <fullName evidence="17">TonB-dependent receptor plug domain-containing protein</fullName>
    </recommendedName>
</protein>
<evidence type="ECO:0000256" key="12">
    <source>
        <dbReference type="SAM" id="MobiDB-lite"/>
    </source>
</evidence>
<evidence type="ECO:0000313" key="15">
    <source>
        <dbReference type="EMBL" id="KPJ65042.1"/>
    </source>
</evidence>
<dbReference type="SUPFAM" id="SSF56935">
    <property type="entry name" value="Porins"/>
    <property type="match status" value="1"/>
</dbReference>
<evidence type="ECO:0000313" key="16">
    <source>
        <dbReference type="Proteomes" id="UP000051861"/>
    </source>
</evidence>
<comment type="similarity">
    <text evidence="10 11">Belongs to the TonB-dependent receptor family.</text>
</comment>
<dbReference type="PANTHER" id="PTHR30069">
    <property type="entry name" value="TONB-DEPENDENT OUTER MEMBRANE RECEPTOR"/>
    <property type="match status" value="1"/>
</dbReference>
<dbReference type="GO" id="GO:0009279">
    <property type="term" value="C:cell outer membrane"/>
    <property type="evidence" value="ECO:0007669"/>
    <property type="project" value="UniProtKB-SubCell"/>
</dbReference>
<dbReference type="GO" id="GO:0015344">
    <property type="term" value="F:siderophore uptake transmembrane transporter activity"/>
    <property type="evidence" value="ECO:0007669"/>
    <property type="project" value="TreeGrafter"/>
</dbReference>
<name>A0A0S7XRD4_UNCSA</name>
<keyword evidence="9 10" id="KW-0998">Cell outer membrane</keyword>
<evidence type="ECO:0000256" key="2">
    <source>
        <dbReference type="ARBA" id="ARBA00022448"/>
    </source>
</evidence>
<feature type="non-terminal residue" evidence="15">
    <location>
        <position position="458"/>
    </location>
</feature>
<feature type="region of interest" description="Disordered" evidence="12">
    <location>
        <begin position="243"/>
        <end position="263"/>
    </location>
</feature>
<keyword evidence="6 11" id="KW-0798">TonB box</keyword>
<evidence type="ECO:0000256" key="4">
    <source>
        <dbReference type="ARBA" id="ARBA00022692"/>
    </source>
</evidence>
<evidence type="ECO:0000259" key="14">
    <source>
        <dbReference type="Pfam" id="PF07715"/>
    </source>
</evidence>
<reference evidence="15 16" key="1">
    <citation type="journal article" date="2015" name="Microbiome">
        <title>Genomic resolution of linkages in carbon, nitrogen, and sulfur cycling among widespread estuary sediment bacteria.</title>
        <authorList>
            <person name="Baker B.J."/>
            <person name="Lazar C.S."/>
            <person name="Teske A.P."/>
            <person name="Dick G.J."/>
        </authorList>
    </citation>
    <scope>NUCLEOTIDE SEQUENCE [LARGE SCALE GENOMIC DNA]</scope>
    <source>
        <strain evidence="15">DG_54_3</strain>
    </source>
</reference>
<keyword evidence="4 10" id="KW-0812">Transmembrane</keyword>
<evidence type="ECO:0000256" key="7">
    <source>
        <dbReference type="ARBA" id="ARBA00023136"/>
    </source>
</evidence>
<dbReference type="PATRIC" id="fig|1703775.3.peg.1190"/>
<evidence type="ECO:0008006" key="17">
    <source>
        <dbReference type="Google" id="ProtNLM"/>
    </source>
</evidence>
<comment type="caution">
    <text evidence="15">The sequence shown here is derived from an EMBL/GenBank/DDBJ whole genome shotgun (WGS) entry which is preliminary data.</text>
</comment>
<dbReference type="PANTHER" id="PTHR30069:SF29">
    <property type="entry name" value="HEMOGLOBIN AND HEMOGLOBIN-HAPTOGLOBIN-BINDING PROTEIN 1-RELATED"/>
    <property type="match status" value="1"/>
</dbReference>
<evidence type="ECO:0000256" key="5">
    <source>
        <dbReference type="ARBA" id="ARBA00022729"/>
    </source>
</evidence>
<keyword evidence="8" id="KW-0675">Receptor</keyword>
<keyword evidence="5" id="KW-0732">Signal</keyword>
<accession>A0A0S7XRD4</accession>
<proteinExistence type="inferred from homology"/>
<evidence type="ECO:0000256" key="6">
    <source>
        <dbReference type="ARBA" id="ARBA00023077"/>
    </source>
</evidence>
<dbReference type="InterPro" id="IPR036942">
    <property type="entry name" value="Beta-barrel_TonB_sf"/>
</dbReference>
<comment type="subcellular location">
    <subcellularLocation>
        <location evidence="1 10">Cell outer membrane</location>
        <topology evidence="1 10">Multi-pass membrane protein</topology>
    </subcellularLocation>
</comment>
<evidence type="ECO:0000256" key="11">
    <source>
        <dbReference type="RuleBase" id="RU003357"/>
    </source>
</evidence>
<feature type="domain" description="TonB-dependent receptor-like beta-barrel" evidence="13">
    <location>
        <begin position="189"/>
        <end position="457"/>
    </location>
</feature>
<dbReference type="InterPro" id="IPR039426">
    <property type="entry name" value="TonB-dep_rcpt-like"/>
</dbReference>
<gene>
    <name evidence="15" type="ORF">AMJ44_11300</name>
</gene>
<dbReference type="GO" id="GO:0044718">
    <property type="term" value="P:siderophore transmembrane transport"/>
    <property type="evidence" value="ECO:0007669"/>
    <property type="project" value="TreeGrafter"/>
</dbReference>
<evidence type="ECO:0000256" key="9">
    <source>
        <dbReference type="ARBA" id="ARBA00023237"/>
    </source>
</evidence>
<sequence length="458" mass="50393">MFFIRLSGYPVIRLSGAFLLLVLLFSVSLAQEIPRFYGEEVVVTAARMPQLISQSPWNTSVITSEELKDFKTVGEALRSVPGIDSQSFGYLGAVNTIRVRGANASQVLILVDGNRINSPLLGTFDMGDLLVDNIEKIEIVRAPLSAVYGSDAISGVINIITKSPEEGKKTIFASAASFGTQQYKVNLADKRFVLSADYLRSDGFRTNSDYLGKNIAGKVRLPVGNWETVLDLAYYDAVKGVPGVPTSESDPGSATEPDDRQADKNTRLALSIKSQETNFKVYHHALDQKLDPYIWGASTNLTWQTGIEWQHSFKLGLGDSLYGVEVREDAGKGTMSGRHTIRNYALYVQDIFQPRQDLSITASIRGDKHSVAGESVNPRVGMAYNPTRDLTIRSSVGTAFRAPTLNELYWNDGWMFGDADLKPEKAVSFDIGLERGLGQGSYAKVNYFLSSITDLILW</sequence>
<dbReference type="Gene3D" id="2.170.130.10">
    <property type="entry name" value="TonB-dependent receptor, plug domain"/>
    <property type="match status" value="1"/>
</dbReference>
<feature type="domain" description="TonB-dependent receptor plug" evidence="14">
    <location>
        <begin position="54"/>
        <end position="156"/>
    </location>
</feature>
<dbReference type="InterPro" id="IPR000531">
    <property type="entry name" value="Beta-barrel_TonB"/>
</dbReference>
<dbReference type="AlphaFoldDB" id="A0A0S7XRD4"/>
<organism evidence="15 16">
    <name type="scientific">candidate division WOR-1 bacterium DG_54_3</name>
    <dbReference type="NCBI Taxonomy" id="1703775"/>
    <lineage>
        <taxon>Bacteria</taxon>
        <taxon>Bacillati</taxon>
        <taxon>Saganbacteria</taxon>
    </lineage>
</organism>
<keyword evidence="7 10" id="KW-0472">Membrane</keyword>
<dbReference type="Pfam" id="PF00593">
    <property type="entry name" value="TonB_dep_Rec_b-barrel"/>
    <property type="match status" value="1"/>
</dbReference>
<evidence type="ECO:0000259" key="13">
    <source>
        <dbReference type="Pfam" id="PF00593"/>
    </source>
</evidence>
<keyword evidence="3 10" id="KW-1134">Transmembrane beta strand</keyword>
<evidence type="ECO:0000256" key="8">
    <source>
        <dbReference type="ARBA" id="ARBA00023170"/>
    </source>
</evidence>